<feature type="chain" id="PRO_5047210233" description="Lipoprotein" evidence="1">
    <location>
        <begin position="23"/>
        <end position="289"/>
    </location>
</feature>
<evidence type="ECO:0000313" key="2">
    <source>
        <dbReference type="EMBL" id="MBC3812584.1"/>
    </source>
</evidence>
<evidence type="ECO:0000313" key="3">
    <source>
        <dbReference type="Proteomes" id="UP000637632"/>
    </source>
</evidence>
<dbReference type="Proteomes" id="UP000637632">
    <property type="component" value="Unassembled WGS sequence"/>
</dbReference>
<dbReference type="RefSeq" id="WP_190480411.1">
    <property type="nucleotide sequence ID" value="NZ_JACOFT010000005.1"/>
</dbReference>
<evidence type="ECO:0000256" key="1">
    <source>
        <dbReference type="SAM" id="SignalP"/>
    </source>
</evidence>
<dbReference type="PROSITE" id="PS51257">
    <property type="entry name" value="PROKAR_LIPOPROTEIN"/>
    <property type="match status" value="1"/>
</dbReference>
<name>A0ABR6XI67_9BURK</name>
<accession>A0ABR6XI67</accession>
<keyword evidence="1" id="KW-0732">Signal</keyword>
<sequence length="289" mass="29504">MKPVSKNSLLMITMIAALSACGGDDTSKTSGSTTGTTSAGLTEALTVFAESWTGTQMLANFHDMAVIAGNNGSCGGGGSVSYLTSLTTMNNCIRRFPADNGYLGGLTGIPVQVGSIKSATLQNNGDITVKDGSSIGTTRYTINTINFSATDDTSTTGKEMTQVMNGTLGISLTTGSSFSVGSVSSISTNSGSSLSTTSGFTYTRNHGNANRVVTSSNLVVNADSTNMSQRPASGQYTVAVGTAGSTCVNVGVQFVSTTQVKLTCSNTSESRVINWTDTDVKTALAQALS</sequence>
<keyword evidence="3" id="KW-1185">Reference proteome</keyword>
<organism evidence="2 3">
    <name type="scientific">Undibacterium aquatile</name>
    <dbReference type="NCBI Taxonomy" id="1537398"/>
    <lineage>
        <taxon>Bacteria</taxon>
        <taxon>Pseudomonadati</taxon>
        <taxon>Pseudomonadota</taxon>
        <taxon>Betaproteobacteria</taxon>
        <taxon>Burkholderiales</taxon>
        <taxon>Oxalobacteraceae</taxon>
        <taxon>Undibacterium</taxon>
    </lineage>
</organism>
<protein>
    <recommendedName>
        <fullName evidence="4">Lipoprotein</fullName>
    </recommendedName>
</protein>
<comment type="caution">
    <text evidence="2">The sequence shown here is derived from an EMBL/GenBank/DDBJ whole genome shotgun (WGS) entry which is preliminary data.</text>
</comment>
<gene>
    <name evidence="2" type="ORF">H8K26_14140</name>
</gene>
<reference evidence="2 3" key="1">
    <citation type="submission" date="2020-08" db="EMBL/GenBank/DDBJ databases">
        <title>Novel species isolated from subtropical streams in China.</title>
        <authorList>
            <person name="Lu H."/>
        </authorList>
    </citation>
    <scope>NUCLEOTIDE SEQUENCE [LARGE SCALE GENOMIC DNA]</scope>
    <source>
        <strain evidence="2 3">CCTCC AB 2015119</strain>
    </source>
</reference>
<proteinExistence type="predicted"/>
<evidence type="ECO:0008006" key="4">
    <source>
        <dbReference type="Google" id="ProtNLM"/>
    </source>
</evidence>
<feature type="signal peptide" evidence="1">
    <location>
        <begin position="1"/>
        <end position="22"/>
    </location>
</feature>
<dbReference type="EMBL" id="JACOFT010000005">
    <property type="protein sequence ID" value="MBC3812584.1"/>
    <property type="molecule type" value="Genomic_DNA"/>
</dbReference>